<evidence type="ECO:0000256" key="8">
    <source>
        <dbReference type="ARBA" id="ARBA00060158"/>
    </source>
</evidence>
<dbReference type="GO" id="GO:0047879">
    <property type="term" value="F:erythronolide synthase activity"/>
    <property type="evidence" value="ECO:0007669"/>
    <property type="project" value="UniProtKB-EC"/>
</dbReference>
<dbReference type="InterPro" id="IPR036291">
    <property type="entry name" value="NAD(P)-bd_dom_sf"/>
</dbReference>
<evidence type="ECO:0000256" key="2">
    <source>
        <dbReference type="ARBA" id="ARBA00022553"/>
    </source>
</evidence>
<dbReference type="InterPro" id="IPR016036">
    <property type="entry name" value="Malonyl_transacylase_ACP-bd"/>
</dbReference>
<evidence type="ECO:0000256" key="1">
    <source>
        <dbReference type="ARBA" id="ARBA00022450"/>
    </source>
</evidence>
<keyword evidence="17" id="KW-1185">Reference proteome</keyword>
<dbReference type="InterPro" id="IPR001227">
    <property type="entry name" value="Ac_transferase_dom_sf"/>
</dbReference>
<evidence type="ECO:0000256" key="11">
    <source>
        <dbReference type="ARBA" id="ARBA00066981"/>
    </source>
</evidence>
<dbReference type="SMART" id="SM00827">
    <property type="entry name" value="PKS_AT"/>
    <property type="match status" value="2"/>
</dbReference>
<dbReference type="Pfam" id="PF00698">
    <property type="entry name" value="Acyl_transf_1"/>
    <property type="match status" value="2"/>
</dbReference>
<dbReference type="InterPro" id="IPR006162">
    <property type="entry name" value="Ppantetheine_attach_site"/>
</dbReference>
<dbReference type="FunFam" id="3.40.47.10:FF:000019">
    <property type="entry name" value="Polyketide synthase type I"/>
    <property type="match status" value="1"/>
</dbReference>
<dbReference type="SMART" id="SM00822">
    <property type="entry name" value="PKS_KR"/>
    <property type="match status" value="1"/>
</dbReference>
<dbReference type="Pfam" id="PF21089">
    <property type="entry name" value="PKS_DH_N"/>
    <property type="match status" value="1"/>
</dbReference>
<sequence length="3004" mass="309690">MTASEVPSQNAVAVVGMACRLPSAPDPEAYWRLLRAGGDAIGEHPDRGVGGFLDSVADFDAHFFGISPREAAAMDPQQRLALELGWEALEDAGLAAARLRGTEVGVFLGAMADDYAVLTRRGGVFGAHTLTGVSRAAAANRLSHFLGLTGPSLAVDTGQSSSLVAVHLAAASLRAGECGVALAGGVQLNLTDDGTRVVARFGALSPDARCFTFDARANGYVRGEGGGVVVLKTLALARADGDRVLAVLEGSAVNNDGPAEGLTVPSARAQAALARVACARAGVAPADVGYVELHGTGTKVGDPVEAAALGAVYGADRPVPLLVGSAKTNVGHLEGAAGITGLLRAVLGLRHGIVPPSLNFTNPNPAIRFDEWNLRVATTATPWPPAADGRLLAGVSAFGVTGTNCHVVLSAGDPVPEVVAAPPASTGRADHPVSAADVATSVTGPVPWVVTARTPTALRAQAERVAGHLSDHPASPADVAHSLASRSALPHRAVVVGADNADLLAGLRAVAAGLPAPGVTTGVAQDPGPGPVFVFPGQGAQWAGMAVELLDTSPQFRARLTECAEALAPFVAWSLVDVLRGGTFERVDVVQPALWAVMVSLAEVWRSFGVVPAAVVGHSQGEIAAAVVSGGLSLVDGARVVALRSGLIARTLAGDGGMVSVALPEAQVRERLAPWCGRLVVGAVNGPASVVVTGDAAAVGELVESWRNTGRVRRVDVDYASHSPMVERLRDRLGELLDPITPHRPDVPFFSTVAGTNGHTPVLDAGYWYRNLRGTVEFHHAVERLLAAGHRHFVEVSPHPVLTGSVRDAAGGRVVAVGTTKRGDGGLARVLGSAAELATTGLDPDWSACFPGATRVSLPTYAFQRERYWLDDAPVSAPAATDVPTDPLRLVLAECAAVLGYRDIDRVEPDVPLRGQGFDSQMLVELTARLARSTGRPLTTAELFDHPTPARLAAHLTGTAPDDTPALTAAPDEPLAIVGMACRYPGGAGTPEDLWRLVSEGVDATGPMPADRGWSAAVTGTGRLGGFLPDAARFDAEFFGISPREAAAMDPQQRLALEVCWEAVERAGVAPPDLRGTRTGVYLGAMAQDYGPPLHRTSGEVEGLALTGTTPSVLSGRVAYTLGLAGPAVTVDTACSSSLVALHLAGQALRSGDCDLALAGGVTVMSEPGLFVEFAKQGGLSRDGRCRPFARAADGTGWAEGAGVLVVERLADALRNGHPVLAVVRGTAVNSDGASNGLTAPSGTAQRAVIGQALVRAGLAPSDVDVVEAHGTGTRLGDPVEANALLATYGQDRDVPLLLGSVKSNLGHTQAAAGVAGVIKMVHAMRHGVVPATLHVDAPSAEVDWSAGAVELVTEPVPWPDADRPRRAGVSSFGISGTNAHVVLEHVPEPEPEPETDTGRVLPWVLSARTPEALAEQAARLTATPGSRAGIGLSLATTRAHHDHRAVVLTDAALAALADGEPADGLVRDTAVGAPRTAFVFAGQGAQRPGMGRELAAAHPVFADALAEVCARLDTHLDQPPLLDVVFGTDPDRLAATRNAQPALFAVEVALARLLDSWGVRPDVLLGHSVGEVAAAHLAGVLSLADACTLVVARGALMGALPSGGAMVAAQAGEDEVAPVLVPGRVVVASVNGARSVVLSGVEHDVLAAAAHLARRGHRTKRLRVTHAFHSPLMEPMLAPFREVVAGLAPTAPRLPLVSTLTGAPVDAATVTDPEYWVRQVREPVRFADALRAAHATAVVEVGPDGSLSSVVDDDTLVVVPALRSGRGEDPALAEAVSRLHAHGVTVDWAAFFAGTGAHRVDLPTTAFRGQRYWTAAPAADVAAAGMDTPDHPLLGAAVDLPDDGGAVLTGRLSTATHPWLADHVIDGAVLVPGTVLVDLALRAGDQVGAPSLVELTIETPLVLTGHDTVPLRVAVAADDDGTRAVTVHSRQSGDWVCHARGLVTTTGEPPAAPGEWPPRDAEPVPLDGFYPALGADGFGYGPAFLGLRAAWRRAGEVFAEVELPGDADRFGLHPALLDAALHATALLSDPPRLAGLPFAFTGVRLHAAGAGALRVRVRDLGGGTVALSATDPAGTPVVTVDSLALRPARAPGPDPAALFRLEWTEVAARPAPVDAVLVGDDPFGLPVTAQYPDVEALGKAMATGECATGLAVLPVLGADVDRVLAELQEWQRLDPPSGVRLAVVTSGAVAADPGDTVEDAAAAAAWGLVRAAQLEDPDRYLLIDLDDPDRLLVSDEPQLAVRRGVARAPRLARTNGDDVLTPPAGSWRLATTAPGTLAALALVPADAPAPGPREVRVAVRAAGLNFRDVLTALDMYPGEPGPLGIEAAGTVLDVGAEVTDLAPGDRVVGVVAGGFGTAVTTDRRLLTRVPRDWTWVQAAATPIANLTAYHALAGLARLRPGEKVLIHAAAGGVGTAAVRIAQHLGAHVYATASEGKRDAVRRLGVPDERIASSRTLDFAEVFPRVDVVLNSLAGEFVDASLRLLAPGGRFVELGKADLRTTVPVGLEYTAFDLLDLPPDRMAALLAILDELVAARVAIPPPTTTWDVRRAPEAFRFVSQGRHVGKVVLTVPPAWHPDGTVLITGGTGGLGLLLAGHLAERHAVRHLLLTGRRGVADPDALARLRDLGVEVTVAACDAGDPGAVADLVADLPAAHPLTAVVHAAGVLDDGVIPALTPDRLARALRPKVAGAHSLWTATRGLDLAAVVAFSSLVGTLGAAGQAGYAAANAHLDAVIRQWRATGVPAQTLAWGPWERTGGMTEGLSDTDLARLTRYTPPMSPEHALALFDAAIAGADPAPVPTRLDPAAVTATDPPAVRALGRTVRPAATATRARGVGFAERLRDLGPDERADATLELVRREAAAVLGLPGPDRVPAERSFRDTGFDSLTGVELRNRLTSATGTRLSPTAVFDHPTPAALAGQLLAGLGLTPVAERAEILVQLDRLDALCSPGAPDPELHEQVALRLELLRTRWGRPAEAGAESLDFDLASDNEVFDLLDNELGLA</sequence>
<dbReference type="PROSITE" id="PS00012">
    <property type="entry name" value="PHOSPHOPANTETHEINE"/>
    <property type="match status" value="1"/>
</dbReference>
<feature type="domain" description="Carrier" evidence="13">
    <location>
        <begin position="2851"/>
        <end position="2926"/>
    </location>
</feature>
<dbReference type="Pfam" id="PF08240">
    <property type="entry name" value="ADH_N"/>
    <property type="match status" value="1"/>
</dbReference>
<dbReference type="InterPro" id="IPR016035">
    <property type="entry name" value="Acyl_Trfase/lysoPLipase"/>
</dbReference>
<comment type="pathway">
    <text evidence="9">Antibiotic biosynthesis; erythromycin biosynthesis.</text>
</comment>
<comment type="function">
    <text evidence="8">Involved in the biosynthesis of antibiotic erythromycin via the biosynthesis of its aglycone precursor, 6-deoxyerythronolide B (6-dEB).</text>
</comment>
<proteinExistence type="predicted"/>
<dbReference type="Pfam" id="PF13602">
    <property type="entry name" value="ADH_zinc_N_2"/>
    <property type="match status" value="1"/>
</dbReference>
<dbReference type="Gene3D" id="1.10.1200.10">
    <property type="entry name" value="ACP-like"/>
    <property type="match status" value="2"/>
</dbReference>
<dbReference type="FunFam" id="3.40.366.10:FF:000002">
    <property type="entry name" value="Probable polyketide synthase 2"/>
    <property type="match status" value="1"/>
</dbReference>
<dbReference type="SMART" id="SM00825">
    <property type="entry name" value="PKS_KS"/>
    <property type="match status" value="2"/>
</dbReference>
<dbReference type="Gene3D" id="3.40.366.10">
    <property type="entry name" value="Malonyl-Coenzyme A Acyl Carrier Protein, domain 2"/>
    <property type="match status" value="2"/>
</dbReference>
<dbReference type="InterPro" id="IPR020807">
    <property type="entry name" value="PKS_DH"/>
</dbReference>
<keyword evidence="2" id="KW-0597">Phosphoprotein</keyword>
<dbReference type="InterPro" id="IPR032821">
    <property type="entry name" value="PKS_assoc"/>
</dbReference>
<comment type="subunit">
    <text evidence="10">Homodimer. Erythronolide synthase is composed of EryAI, EryAII and EryAIII multimodular (2 modules) polypeptides each coding for a functional synthase subunit which participates in 2 of the six FAS-like elongation steps required for formation of the polyketide. Module 1, 2, 3, 4, 5, and 6 participating in biosynthesis steps 1, 2, 3, 4, 5, and 6, respectively.</text>
</comment>
<dbReference type="GO" id="GO:0005886">
    <property type="term" value="C:plasma membrane"/>
    <property type="evidence" value="ECO:0007669"/>
    <property type="project" value="TreeGrafter"/>
</dbReference>
<keyword evidence="4" id="KW-0677">Repeat</keyword>
<dbReference type="Pfam" id="PF02801">
    <property type="entry name" value="Ketoacyl-synt_C"/>
    <property type="match status" value="2"/>
</dbReference>
<evidence type="ECO:0000256" key="5">
    <source>
        <dbReference type="ARBA" id="ARBA00023268"/>
    </source>
</evidence>
<feature type="domain" description="Ketosynthase family 3 (KS3)" evidence="14">
    <location>
        <begin position="972"/>
        <end position="1386"/>
    </location>
</feature>
<dbReference type="FunFam" id="1.10.1200.10:FF:000007">
    <property type="entry name" value="Probable polyketide synthase pks17"/>
    <property type="match status" value="1"/>
</dbReference>
<dbReference type="Pfam" id="PF00109">
    <property type="entry name" value="ketoacyl-synt"/>
    <property type="match status" value="2"/>
</dbReference>
<dbReference type="InterPro" id="IPR011032">
    <property type="entry name" value="GroES-like_sf"/>
</dbReference>
<evidence type="ECO:0000256" key="7">
    <source>
        <dbReference type="ARBA" id="ARBA00052442"/>
    </source>
</evidence>
<dbReference type="Gene3D" id="3.30.70.3290">
    <property type="match status" value="2"/>
</dbReference>
<dbReference type="CDD" id="cd05195">
    <property type="entry name" value="enoyl_red"/>
    <property type="match status" value="1"/>
</dbReference>
<dbReference type="InterPro" id="IPR016039">
    <property type="entry name" value="Thiolase-like"/>
</dbReference>
<dbReference type="InterPro" id="IPR013154">
    <property type="entry name" value="ADH-like_N"/>
</dbReference>
<evidence type="ECO:0000256" key="3">
    <source>
        <dbReference type="ARBA" id="ARBA00022679"/>
    </source>
</evidence>
<dbReference type="SUPFAM" id="SSF50129">
    <property type="entry name" value="GroES-like"/>
    <property type="match status" value="1"/>
</dbReference>
<dbReference type="SUPFAM" id="SSF55048">
    <property type="entry name" value="Probable ACP-binding domain of malonyl-CoA ACP transacylase"/>
    <property type="match status" value="2"/>
</dbReference>
<organism evidence="16 17">
    <name type="scientific">Actinophytocola oryzae</name>
    <dbReference type="NCBI Taxonomy" id="502181"/>
    <lineage>
        <taxon>Bacteria</taxon>
        <taxon>Bacillati</taxon>
        <taxon>Actinomycetota</taxon>
        <taxon>Actinomycetes</taxon>
        <taxon>Pseudonocardiales</taxon>
        <taxon>Pseudonocardiaceae</taxon>
    </lineage>
</organism>
<comment type="catalytic activity">
    <reaction evidence="7">
        <text>6 (S)-methylmalonyl-CoA + propanoyl-CoA + 6 NADPH + 12 H(+) = 6-deoxyerythronolide B + 6 CO2 + 6 NADP(+) + 7 CoA + H2O</text>
        <dbReference type="Rhea" id="RHEA:23068"/>
        <dbReference type="ChEBI" id="CHEBI:15377"/>
        <dbReference type="ChEBI" id="CHEBI:15378"/>
        <dbReference type="ChEBI" id="CHEBI:16089"/>
        <dbReference type="ChEBI" id="CHEBI:16526"/>
        <dbReference type="ChEBI" id="CHEBI:57287"/>
        <dbReference type="ChEBI" id="CHEBI:57327"/>
        <dbReference type="ChEBI" id="CHEBI:57392"/>
        <dbReference type="ChEBI" id="CHEBI:57783"/>
        <dbReference type="ChEBI" id="CHEBI:58349"/>
        <dbReference type="EC" id="2.3.1.94"/>
    </reaction>
</comment>
<keyword evidence="5" id="KW-0511">Multifunctional enzyme</keyword>
<dbReference type="SMART" id="SM00823">
    <property type="entry name" value="PKS_PP"/>
    <property type="match status" value="2"/>
</dbReference>
<dbReference type="SUPFAM" id="SSF47336">
    <property type="entry name" value="ACP-like"/>
    <property type="match status" value="2"/>
</dbReference>
<dbReference type="InterPro" id="IPR020841">
    <property type="entry name" value="PKS_Beta-ketoAc_synthase_dom"/>
</dbReference>
<dbReference type="InterPro" id="IPR042104">
    <property type="entry name" value="PKS_dehydratase_sf"/>
</dbReference>
<dbReference type="EMBL" id="SOCP01000009">
    <property type="protein sequence ID" value="TDV47974.1"/>
    <property type="molecule type" value="Genomic_DNA"/>
</dbReference>
<dbReference type="InterPro" id="IPR014031">
    <property type="entry name" value="Ketoacyl_synth_C"/>
</dbReference>
<dbReference type="EC" id="2.3.1.94" evidence="11"/>
<dbReference type="Pfam" id="PF08659">
    <property type="entry name" value="KR"/>
    <property type="match status" value="1"/>
</dbReference>
<evidence type="ECO:0000256" key="6">
    <source>
        <dbReference type="ARBA" id="ARBA00023315"/>
    </source>
</evidence>
<dbReference type="InterPro" id="IPR036736">
    <property type="entry name" value="ACP-like_sf"/>
</dbReference>
<dbReference type="SUPFAM" id="SSF53901">
    <property type="entry name" value="Thiolase-like"/>
    <property type="match status" value="2"/>
</dbReference>
<dbReference type="Gene3D" id="3.40.47.10">
    <property type="match status" value="2"/>
</dbReference>
<feature type="domain" description="PKS/mFAS DH" evidence="15">
    <location>
        <begin position="1832"/>
        <end position="2095"/>
    </location>
</feature>
<dbReference type="SMART" id="SM01294">
    <property type="entry name" value="PKS_PP_betabranch"/>
    <property type="match status" value="1"/>
</dbReference>
<dbReference type="SMART" id="SM00826">
    <property type="entry name" value="PKS_DH"/>
    <property type="match status" value="1"/>
</dbReference>
<dbReference type="PROSITE" id="PS52019">
    <property type="entry name" value="PKS_MFAS_DH"/>
    <property type="match status" value="1"/>
</dbReference>
<reference evidence="16 17" key="1">
    <citation type="submission" date="2019-03" db="EMBL/GenBank/DDBJ databases">
        <title>Genomic Encyclopedia of Archaeal and Bacterial Type Strains, Phase II (KMG-II): from individual species to whole genera.</title>
        <authorList>
            <person name="Goeker M."/>
        </authorList>
    </citation>
    <scope>NUCLEOTIDE SEQUENCE [LARGE SCALE GENOMIC DNA]</scope>
    <source>
        <strain evidence="16 17">DSM 45499</strain>
    </source>
</reference>
<dbReference type="Proteomes" id="UP000294927">
    <property type="component" value="Unassembled WGS sequence"/>
</dbReference>
<dbReference type="PROSITE" id="PS52004">
    <property type="entry name" value="KS3_2"/>
    <property type="match status" value="2"/>
</dbReference>
<dbReference type="Pfam" id="PF00550">
    <property type="entry name" value="PP-binding"/>
    <property type="match status" value="2"/>
</dbReference>
<evidence type="ECO:0000256" key="12">
    <source>
        <dbReference type="PROSITE-ProRule" id="PRU01363"/>
    </source>
</evidence>
<dbReference type="Gene3D" id="3.40.50.720">
    <property type="entry name" value="NAD(P)-binding Rossmann-like Domain"/>
    <property type="match status" value="3"/>
</dbReference>
<dbReference type="InterPro" id="IPR014043">
    <property type="entry name" value="Acyl_transferase_dom"/>
</dbReference>
<dbReference type="PANTHER" id="PTHR43775">
    <property type="entry name" value="FATTY ACID SYNTHASE"/>
    <property type="match status" value="1"/>
</dbReference>
<dbReference type="Pfam" id="PF16197">
    <property type="entry name" value="KAsynt_C_assoc"/>
    <property type="match status" value="2"/>
</dbReference>
<feature type="active site" description="Proton donor; for dehydratase activity" evidence="12">
    <location>
        <position position="2019"/>
    </location>
</feature>
<evidence type="ECO:0000259" key="13">
    <source>
        <dbReference type="PROSITE" id="PS50075"/>
    </source>
</evidence>
<dbReference type="GO" id="GO:0004312">
    <property type="term" value="F:fatty acid synthase activity"/>
    <property type="evidence" value="ECO:0007669"/>
    <property type="project" value="TreeGrafter"/>
</dbReference>
<dbReference type="SUPFAM" id="SSF52151">
    <property type="entry name" value="FabD/lysophospholipase-like"/>
    <property type="match status" value="2"/>
</dbReference>
<dbReference type="Gene3D" id="3.10.129.110">
    <property type="entry name" value="Polyketide synthase dehydratase"/>
    <property type="match status" value="1"/>
</dbReference>
<dbReference type="InterPro" id="IPR020843">
    <property type="entry name" value="ER"/>
</dbReference>
<dbReference type="GO" id="GO:0016491">
    <property type="term" value="F:oxidoreductase activity"/>
    <property type="evidence" value="ECO:0007669"/>
    <property type="project" value="InterPro"/>
</dbReference>
<keyword evidence="1" id="KW-0596">Phosphopantetheine</keyword>
<feature type="domain" description="Ketosynthase family 3 (KS3)" evidence="14">
    <location>
        <begin position="9"/>
        <end position="411"/>
    </location>
</feature>
<dbReference type="PROSITE" id="PS50075">
    <property type="entry name" value="CARRIER"/>
    <property type="match status" value="2"/>
</dbReference>
<dbReference type="Gene3D" id="3.90.180.10">
    <property type="entry name" value="Medium-chain alcohol dehydrogenases, catalytic domain"/>
    <property type="match status" value="1"/>
</dbReference>
<keyword evidence="3 16" id="KW-0808">Transferase</keyword>
<dbReference type="Pfam" id="PF14765">
    <property type="entry name" value="PS-DH"/>
    <property type="match status" value="1"/>
</dbReference>
<dbReference type="GO" id="GO:0006633">
    <property type="term" value="P:fatty acid biosynthetic process"/>
    <property type="evidence" value="ECO:0007669"/>
    <property type="project" value="InterPro"/>
</dbReference>
<comment type="caution">
    <text evidence="16">The sequence shown here is derived from an EMBL/GenBank/DDBJ whole genome shotgun (WGS) entry which is preliminary data.</text>
</comment>
<evidence type="ECO:0000256" key="9">
    <source>
        <dbReference type="ARBA" id="ARBA00060622"/>
    </source>
</evidence>
<feature type="active site" description="Proton acceptor; for dehydratase activity" evidence="12">
    <location>
        <position position="1864"/>
    </location>
</feature>
<dbReference type="SUPFAM" id="SSF51735">
    <property type="entry name" value="NAD(P)-binding Rossmann-fold domains"/>
    <property type="match status" value="3"/>
</dbReference>
<dbReference type="InterPro" id="IPR020806">
    <property type="entry name" value="PKS_PP-bd"/>
</dbReference>
<dbReference type="GO" id="GO:0031177">
    <property type="term" value="F:phosphopantetheine binding"/>
    <property type="evidence" value="ECO:0007669"/>
    <property type="project" value="InterPro"/>
</dbReference>
<dbReference type="PROSITE" id="PS00606">
    <property type="entry name" value="KS3_1"/>
    <property type="match status" value="1"/>
</dbReference>
<dbReference type="InterPro" id="IPR049552">
    <property type="entry name" value="PKS_DH_N"/>
</dbReference>
<feature type="domain" description="Carrier" evidence="13">
    <location>
        <begin position="882"/>
        <end position="960"/>
    </location>
</feature>
<dbReference type="InterPro" id="IPR050091">
    <property type="entry name" value="PKS_NRPS_Biosynth_Enz"/>
</dbReference>
<evidence type="ECO:0000256" key="4">
    <source>
        <dbReference type="ARBA" id="ARBA00022737"/>
    </source>
</evidence>
<dbReference type="GO" id="GO:0071770">
    <property type="term" value="P:DIM/DIP cell wall layer assembly"/>
    <property type="evidence" value="ECO:0007669"/>
    <property type="project" value="TreeGrafter"/>
</dbReference>
<evidence type="ECO:0000313" key="16">
    <source>
        <dbReference type="EMBL" id="TDV47974.1"/>
    </source>
</evidence>
<evidence type="ECO:0000259" key="15">
    <source>
        <dbReference type="PROSITE" id="PS52019"/>
    </source>
</evidence>
<dbReference type="PANTHER" id="PTHR43775:SF51">
    <property type="entry name" value="INACTIVE PHENOLPHTHIOCEROL SYNTHESIS POLYKETIDE SYNTHASE TYPE I PKS1-RELATED"/>
    <property type="match status" value="1"/>
</dbReference>
<evidence type="ECO:0000259" key="14">
    <source>
        <dbReference type="PROSITE" id="PS52004"/>
    </source>
</evidence>
<evidence type="ECO:0000313" key="17">
    <source>
        <dbReference type="Proteomes" id="UP000294927"/>
    </source>
</evidence>
<dbReference type="RefSeq" id="WP_243866685.1">
    <property type="nucleotide sequence ID" value="NZ_SOCP01000009.1"/>
</dbReference>
<dbReference type="GO" id="GO:0005737">
    <property type="term" value="C:cytoplasm"/>
    <property type="evidence" value="ECO:0007669"/>
    <property type="project" value="TreeGrafter"/>
</dbReference>
<dbReference type="InterPro" id="IPR057326">
    <property type="entry name" value="KR_dom"/>
</dbReference>
<dbReference type="SMART" id="SM00829">
    <property type="entry name" value="PKS_ER"/>
    <property type="match status" value="1"/>
</dbReference>
<gene>
    <name evidence="16" type="ORF">CLV71_109209</name>
</gene>
<keyword evidence="6" id="KW-0012">Acyltransferase</keyword>
<dbReference type="InterPro" id="IPR009081">
    <property type="entry name" value="PP-bd_ACP"/>
</dbReference>
<accession>A0A4R7VFF6</accession>
<protein>
    <recommendedName>
        <fullName evidence="11">6-deoxyerythronolide-B synthase</fullName>
        <ecNumber evidence="11">2.3.1.94</ecNumber>
    </recommendedName>
</protein>
<feature type="region of interest" description="C-terminal hotdog fold" evidence="12">
    <location>
        <begin position="1962"/>
        <end position="2095"/>
    </location>
</feature>
<dbReference type="InterPro" id="IPR049900">
    <property type="entry name" value="PKS_mFAS_DH"/>
</dbReference>
<dbReference type="GO" id="GO:0004315">
    <property type="term" value="F:3-oxoacyl-[acyl-carrier-protein] synthase activity"/>
    <property type="evidence" value="ECO:0007669"/>
    <property type="project" value="InterPro"/>
</dbReference>
<name>A0A4R7VFF6_9PSEU</name>
<dbReference type="InterPro" id="IPR018201">
    <property type="entry name" value="Ketoacyl_synth_AS"/>
</dbReference>
<dbReference type="InterPro" id="IPR014030">
    <property type="entry name" value="Ketoacyl_synth_N"/>
</dbReference>
<feature type="region of interest" description="N-terminal hotdog fold" evidence="12">
    <location>
        <begin position="1832"/>
        <end position="1951"/>
    </location>
</feature>
<dbReference type="CDD" id="cd00833">
    <property type="entry name" value="PKS"/>
    <property type="match status" value="2"/>
</dbReference>
<dbReference type="InterPro" id="IPR013968">
    <property type="entry name" value="PKS_KR"/>
</dbReference>
<evidence type="ECO:0000256" key="10">
    <source>
        <dbReference type="ARBA" id="ARBA00063272"/>
    </source>
</evidence>
<dbReference type="InterPro" id="IPR049551">
    <property type="entry name" value="PKS_DH_C"/>
</dbReference>